<name>A0A5D2DTQ8_GOSDA</name>
<feature type="region of interest" description="Disordered" evidence="1">
    <location>
        <begin position="1"/>
        <end position="35"/>
    </location>
</feature>
<organism evidence="2 3">
    <name type="scientific">Gossypium darwinii</name>
    <name type="common">Darwin's cotton</name>
    <name type="synonym">Gossypium barbadense var. darwinii</name>
    <dbReference type="NCBI Taxonomy" id="34276"/>
    <lineage>
        <taxon>Eukaryota</taxon>
        <taxon>Viridiplantae</taxon>
        <taxon>Streptophyta</taxon>
        <taxon>Embryophyta</taxon>
        <taxon>Tracheophyta</taxon>
        <taxon>Spermatophyta</taxon>
        <taxon>Magnoliopsida</taxon>
        <taxon>eudicotyledons</taxon>
        <taxon>Gunneridae</taxon>
        <taxon>Pentapetalae</taxon>
        <taxon>rosids</taxon>
        <taxon>malvids</taxon>
        <taxon>Malvales</taxon>
        <taxon>Malvaceae</taxon>
        <taxon>Malvoideae</taxon>
        <taxon>Gossypium</taxon>
    </lineage>
</organism>
<evidence type="ECO:0000256" key="1">
    <source>
        <dbReference type="SAM" id="MobiDB-lite"/>
    </source>
</evidence>
<reference evidence="2 3" key="1">
    <citation type="submission" date="2019-06" db="EMBL/GenBank/DDBJ databases">
        <title>WGS assembly of Gossypium darwinii.</title>
        <authorList>
            <person name="Chen Z.J."/>
            <person name="Sreedasyam A."/>
            <person name="Ando A."/>
            <person name="Song Q."/>
            <person name="De L."/>
            <person name="Hulse-Kemp A."/>
            <person name="Ding M."/>
            <person name="Ye W."/>
            <person name="Kirkbride R."/>
            <person name="Jenkins J."/>
            <person name="Plott C."/>
            <person name="Lovell J."/>
            <person name="Lin Y.-M."/>
            <person name="Vaughn R."/>
            <person name="Liu B."/>
            <person name="Li W."/>
            <person name="Simpson S."/>
            <person name="Scheffler B."/>
            <person name="Saski C."/>
            <person name="Grover C."/>
            <person name="Hu G."/>
            <person name="Conover J."/>
            <person name="Carlson J."/>
            <person name="Shu S."/>
            <person name="Boston L."/>
            <person name="Williams M."/>
            <person name="Peterson D."/>
            <person name="Mcgee K."/>
            <person name="Jones D."/>
            <person name="Wendel J."/>
            <person name="Stelly D."/>
            <person name="Grimwood J."/>
            <person name="Schmutz J."/>
        </authorList>
    </citation>
    <scope>NUCLEOTIDE SEQUENCE [LARGE SCALE GENOMIC DNA]</scope>
    <source>
        <strain evidence="2">1808015.09</strain>
    </source>
</reference>
<sequence length="114" mass="13126">MFKKHESATQKPPSLLSIKKQQDGERKRRKETLESNIIVDHSNDATLQKNNYTPLVSKFQTNDTNNLCIPTSAFQTTLAFVVANKRFPDRHSGKIVTTKHPLHRRHKVYVITNT</sequence>
<keyword evidence="3" id="KW-1185">Reference proteome</keyword>
<dbReference type="AlphaFoldDB" id="A0A5D2DTQ8"/>
<evidence type="ECO:0000313" key="3">
    <source>
        <dbReference type="Proteomes" id="UP000323506"/>
    </source>
</evidence>
<proteinExistence type="predicted"/>
<evidence type="ECO:0000313" key="2">
    <source>
        <dbReference type="EMBL" id="TYG84388.1"/>
    </source>
</evidence>
<dbReference type="Proteomes" id="UP000323506">
    <property type="component" value="Chromosome D01"/>
</dbReference>
<protein>
    <submittedName>
        <fullName evidence="2">Uncharacterized protein</fullName>
    </submittedName>
</protein>
<accession>A0A5D2DTQ8</accession>
<gene>
    <name evidence="2" type="ORF">ES288_D01G246000v1</name>
</gene>
<dbReference type="EMBL" id="CM017701">
    <property type="protein sequence ID" value="TYG84388.1"/>
    <property type="molecule type" value="Genomic_DNA"/>
</dbReference>